<dbReference type="Pfam" id="PF00702">
    <property type="entry name" value="Hydrolase"/>
    <property type="match status" value="1"/>
</dbReference>
<gene>
    <name evidence="2" type="ORF">JKJ07_33765</name>
</gene>
<sequence length="194" mass="20889">MDRDAFRRRWIEFEPFLESGRGGLTELEWVRAIAPRVTADDLERIEADWDLDRRVALLEPPASTIATLTALRELGLKVGVLSNTHALELRAWPRSPLAALVDDVALSHEIGVCKPEPRAYALILERLGVAPARAAYVGDGGSNELDGARAAGFGLVVLAEAAAAEHAPGDLPRLRKQADVSVAELTEVVALVAS</sequence>
<evidence type="ECO:0000256" key="1">
    <source>
        <dbReference type="ARBA" id="ARBA00022801"/>
    </source>
</evidence>
<accession>A0ABS1VXS2</accession>
<proteinExistence type="predicted"/>
<evidence type="ECO:0000313" key="3">
    <source>
        <dbReference type="Proteomes" id="UP000598996"/>
    </source>
</evidence>
<reference evidence="2 3" key="1">
    <citation type="submission" date="2021-01" db="EMBL/GenBank/DDBJ databases">
        <title>Actinoplanes sp. nov. LDG1-01 isolated from lichen.</title>
        <authorList>
            <person name="Saeng-In P."/>
            <person name="Phongsopitanun W."/>
            <person name="Kanchanasin P."/>
            <person name="Yuki M."/>
            <person name="Kudo T."/>
            <person name="Ohkuma M."/>
            <person name="Tanasupawat S."/>
        </authorList>
    </citation>
    <scope>NUCLEOTIDE SEQUENCE [LARGE SCALE GENOMIC DNA]</scope>
    <source>
        <strain evidence="2 3">LDG1-01</strain>
    </source>
</reference>
<dbReference type="InterPro" id="IPR051540">
    <property type="entry name" value="S-2-haloacid_dehalogenase"/>
</dbReference>
<dbReference type="InterPro" id="IPR036412">
    <property type="entry name" value="HAD-like_sf"/>
</dbReference>
<dbReference type="SUPFAM" id="SSF56784">
    <property type="entry name" value="HAD-like"/>
    <property type="match status" value="1"/>
</dbReference>
<dbReference type="InterPro" id="IPR023214">
    <property type="entry name" value="HAD_sf"/>
</dbReference>
<dbReference type="NCBIfam" id="TIGR01549">
    <property type="entry name" value="HAD-SF-IA-v1"/>
    <property type="match status" value="1"/>
</dbReference>
<keyword evidence="1 2" id="KW-0378">Hydrolase</keyword>
<comment type="caution">
    <text evidence="2">The sequence shown here is derived from an EMBL/GenBank/DDBJ whole genome shotgun (WGS) entry which is preliminary data.</text>
</comment>
<dbReference type="GO" id="GO:0016787">
    <property type="term" value="F:hydrolase activity"/>
    <property type="evidence" value="ECO:0007669"/>
    <property type="project" value="UniProtKB-KW"/>
</dbReference>
<dbReference type="PANTHER" id="PTHR43316:SF3">
    <property type="entry name" value="HALOACID DEHALOGENASE, TYPE II (AFU_ORTHOLOGUE AFUA_2G07750)-RELATED"/>
    <property type="match status" value="1"/>
</dbReference>
<dbReference type="NCBIfam" id="TIGR01509">
    <property type="entry name" value="HAD-SF-IA-v3"/>
    <property type="match status" value="1"/>
</dbReference>
<organism evidence="2 3">
    <name type="scientific">Paractinoplanes lichenicola</name>
    <dbReference type="NCBI Taxonomy" id="2802976"/>
    <lineage>
        <taxon>Bacteria</taxon>
        <taxon>Bacillati</taxon>
        <taxon>Actinomycetota</taxon>
        <taxon>Actinomycetes</taxon>
        <taxon>Micromonosporales</taxon>
        <taxon>Micromonosporaceae</taxon>
        <taxon>Paractinoplanes</taxon>
    </lineage>
</organism>
<dbReference type="PANTHER" id="PTHR43316">
    <property type="entry name" value="HYDROLASE, HALOACID DELAHOGENASE-RELATED"/>
    <property type="match status" value="1"/>
</dbReference>
<evidence type="ECO:0000313" key="2">
    <source>
        <dbReference type="EMBL" id="MBL7259295.1"/>
    </source>
</evidence>
<dbReference type="EMBL" id="JAENHO010000010">
    <property type="protein sequence ID" value="MBL7259295.1"/>
    <property type="molecule type" value="Genomic_DNA"/>
</dbReference>
<dbReference type="Gene3D" id="3.40.50.1000">
    <property type="entry name" value="HAD superfamily/HAD-like"/>
    <property type="match status" value="1"/>
</dbReference>
<dbReference type="InterPro" id="IPR006439">
    <property type="entry name" value="HAD-SF_hydro_IA"/>
</dbReference>
<name>A0ABS1VXS2_9ACTN</name>
<protein>
    <submittedName>
        <fullName evidence="2">HAD-IA family hydrolase</fullName>
    </submittedName>
</protein>
<keyword evidence="3" id="KW-1185">Reference proteome</keyword>
<dbReference type="Proteomes" id="UP000598996">
    <property type="component" value="Unassembled WGS sequence"/>
</dbReference>